<feature type="chain" id="PRO_5004554739" evidence="2">
    <location>
        <begin position="27"/>
        <end position="207"/>
    </location>
</feature>
<name>S9Q7X5_9RHOB</name>
<dbReference type="Gene3D" id="3.40.190.10">
    <property type="entry name" value="Periplasmic binding protein-like II"/>
    <property type="match status" value="1"/>
</dbReference>
<protein>
    <submittedName>
        <fullName evidence="3">Alpha-glucosides-binding protein periplasmic protein AglE</fullName>
    </submittedName>
</protein>
<dbReference type="eggNOG" id="COG1653">
    <property type="taxonomic scope" value="Bacteria"/>
</dbReference>
<proteinExistence type="predicted"/>
<evidence type="ECO:0000256" key="1">
    <source>
        <dbReference type="SAM" id="MobiDB-lite"/>
    </source>
</evidence>
<keyword evidence="4" id="KW-1185">Reference proteome</keyword>
<feature type="compositionally biased region" description="Basic and acidic residues" evidence="1">
    <location>
        <begin position="153"/>
        <end position="164"/>
    </location>
</feature>
<organism evidence="3 4">
    <name type="scientific">Salipiger mucosus DSM 16094</name>
    <dbReference type="NCBI Taxonomy" id="1123237"/>
    <lineage>
        <taxon>Bacteria</taxon>
        <taxon>Pseudomonadati</taxon>
        <taxon>Pseudomonadota</taxon>
        <taxon>Alphaproteobacteria</taxon>
        <taxon>Rhodobacterales</taxon>
        <taxon>Roseobacteraceae</taxon>
        <taxon>Salipiger</taxon>
    </lineage>
</organism>
<comment type="caution">
    <text evidence="3">The sequence shown here is derived from an EMBL/GenBank/DDBJ whole genome shotgun (WGS) entry which is preliminary data.</text>
</comment>
<evidence type="ECO:0000313" key="4">
    <source>
        <dbReference type="Proteomes" id="UP000015347"/>
    </source>
</evidence>
<accession>S9Q7X5</accession>
<reference evidence="4" key="1">
    <citation type="journal article" date="2014" name="Stand. Genomic Sci.">
        <title>Genome sequence of the exopolysaccharide-producing Salipiger mucosus type strain (DSM 16094(T)), a moderately halophilic member of the Roseobacter clade.</title>
        <authorList>
            <person name="Riedel T."/>
            <person name="Spring S."/>
            <person name="Fiebig A."/>
            <person name="Petersen J."/>
            <person name="Kyrpides N.C."/>
            <person name="Goker M."/>
            <person name="Klenk H.P."/>
        </authorList>
    </citation>
    <scope>NUCLEOTIDE SEQUENCE [LARGE SCALE GENOMIC DNA]</scope>
    <source>
        <strain evidence="4">DSM 16094</strain>
    </source>
</reference>
<feature type="signal peptide" evidence="2">
    <location>
        <begin position="1"/>
        <end position="26"/>
    </location>
</feature>
<dbReference type="AlphaFoldDB" id="S9Q7X5"/>
<evidence type="ECO:0000256" key="2">
    <source>
        <dbReference type="SAM" id="SignalP"/>
    </source>
</evidence>
<keyword evidence="2" id="KW-0732">Signal</keyword>
<dbReference type="Proteomes" id="UP000015347">
    <property type="component" value="Unassembled WGS sequence"/>
</dbReference>
<sequence length="207" mass="22573">MMRQTGRRHILCGAAVIALVAGAAQAQDMPFPVGEGGFHWDSYTAFADSTDFSGETVSITGPWTGNEKEKVDIVFDYFEEATGATVNYSGSDSFEQDIVISTRAGTAPNLAVFPQPGLAADLASQGYLHGAAGRDRGLGLRELRRRRQLGGPRDLRGARGRREPLRPVLPRRPEIAGLVLAHRLRRDGLRDPREHGRAQGADRADRR</sequence>
<feature type="region of interest" description="Disordered" evidence="1">
    <location>
        <begin position="186"/>
        <end position="207"/>
    </location>
</feature>
<gene>
    <name evidence="3" type="ORF">Salmuc_00740</name>
</gene>
<feature type="region of interest" description="Disordered" evidence="1">
    <location>
        <begin position="142"/>
        <end position="164"/>
    </location>
</feature>
<dbReference type="SUPFAM" id="SSF53850">
    <property type="entry name" value="Periplasmic binding protein-like II"/>
    <property type="match status" value="1"/>
</dbReference>
<dbReference type="HOGENOM" id="CLU_1325558_0_0_5"/>
<evidence type="ECO:0000313" key="3">
    <source>
        <dbReference type="EMBL" id="EPX76087.1"/>
    </source>
</evidence>
<dbReference type="STRING" id="1123237.Salmuc_00740"/>
<dbReference type="EMBL" id="APVH01000061">
    <property type="protein sequence ID" value="EPX76087.1"/>
    <property type="molecule type" value="Genomic_DNA"/>
</dbReference>